<sequence length="62" mass="7415">MNLLNSEILNSKLLLKNSSIVLRLNASKKTFNRFRFCYKSKFLIHEAYLDKKLFIFLDWLSS</sequence>
<gene>
    <name evidence="1" type="ORF">BpHYR1_043387</name>
</gene>
<dbReference type="Proteomes" id="UP000276133">
    <property type="component" value="Unassembled WGS sequence"/>
</dbReference>
<evidence type="ECO:0000313" key="2">
    <source>
        <dbReference type="Proteomes" id="UP000276133"/>
    </source>
</evidence>
<keyword evidence="2" id="KW-1185">Reference proteome</keyword>
<evidence type="ECO:0000313" key="1">
    <source>
        <dbReference type="EMBL" id="RNA15420.1"/>
    </source>
</evidence>
<organism evidence="1 2">
    <name type="scientific">Brachionus plicatilis</name>
    <name type="common">Marine rotifer</name>
    <name type="synonym">Brachionus muelleri</name>
    <dbReference type="NCBI Taxonomy" id="10195"/>
    <lineage>
        <taxon>Eukaryota</taxon>
        <taxon>Metazoa</taxon>
        <taxon>Spiralia</taxon>
        <taxon>Gnathifera</taxon>
        <taxon>Rotifera</taxon>
        <taxon>Eurotatoria</taxon>
        <taxon>Monogononta</taxon>
        <taxon>Pseudotrocha</taxon>
        <taxon>Ploima</taxon>
        <taxon>Brachionidae</taxon>
        <taxon>Brachionus</taxon>
    </lineage>
</organism>
<proteinExistence type="predicted"/>
<accession>A0A3M7QVM5</accession>
<name>A0A3M7QVM5_BRAPC</name>
<dbReference type="AlphaFoldDB" id="A0A3M7QVM5"/>
<reference evidence="1 2" key="1">
    <citation type="journal article" date="2018" name="Sci. Rep.">
        <title>Genomic signatures of local adaptation to the degree of environmental predictability in rotifers.</title>
        <authorList>
            <person name="Franch-Gras L."/>
            <person name="Hahn C."/>
            <person name="Garcia-Roger E.M."/>
            <person name="Carmona M.J."/>
            <person name="Serra M."/>
            <person name="Gomez A."/>
        </authorList>
    </citation>
    <scope>NUCLEOTIDE SEQUENCE [LARGE SCALE GENOMIC DNA]</scope>
    <source>
        <strain evidence="1">HYR1</strain>
    </source>
</reference>
<comment type="caution">
    <text evidence="1">The sequence shown here is derived from an EMBL/GenBank/DDBJ whole genome shotgun (WGS) entry which is preliminary data.</text>
</comment>
<protein>
    <submittedName>
        <fullName evidence="1">Uncharacterized protein</fullName>
    </submittedName>
</protein>
<dbReference type="EMBL" id="REGN01004953">
    <property type="protein sequence ID" value="RNA15420.1"/>
    <property type="molecule type" value="Genomic_DNA"/>
</dbReference>